<evidence type="ECO:0000256" key="1">
    <source>
        <dbReference type="SAM" id="Phobius"/>
    </source>
</evidence>
<protein>
    <submittedName>
        <fullName evidence="2">Uncharacterized protein</fullName>
    </submittedName>
</protein>
<keyword evidence="1" id="KW-1133">Transmembrane helix</keyword>
<keyword evidence="1" id="KW-0472">Membrane</keyword>
<reference evidence="2" key="1">
    <citation type="submission" date="2018-02" db="EMBL/GenBank/DDBJ databases">
        <title>Rhizophora mucronata_Transcriptome.</title>
        <authorList>
            <person name="Meera S.P."/>
            <person name="Sreeshan A."/>
            <person name="Augustine A."/>
        </authorList>
    </citation>
    <scope>NUCLEOTIDE SEQUENCE</scope>
    <source>
        <tissue evidence="2">Leaf</tissue>
    </source>
</reference>
<sequence length="30" mass="3705">MVFSERDIFVLVFIYFFCFIMTVYCLVIMN</sequence>
<evidence type="ECO:0000313" key="2">
    <source>
        <dbReference type="EMBL" id="MBX19262.1"/>
    </source>
</evidence>
<keyword evidence="1" id="KW-0812">Transmembrane</keyword>
<accession>A0A2P2LMT1</accession>
<organism evidence="2">
    <name type="scientific">Rhizophora mucronata</name>
    <name type="common">Asiatic mangrove</name>
    <dbReference type="NCBI Taxonomy" id="61149"/>
    <lineage>
        <taxon>Eukaryota</taxon>
        <taxon>Viridiplantae</taxon>
        <taxon>Streptophyta</taxon>
        <taxon>Embryophyta</taxon>
        <taxon>Tracheophyta</taxon>
        <taxon>Spermatophyta</taxon>
        <taxon>Magnoliopsida</taxon>
        <taxon>eudicotyledons</taxon>
        <taxon>Gunneridae</taxon>
        <taxon>Pentapetalae</taxon>
        <taxon>rosids</taxon>
        <taxon>fabids</taxon>
        <taxon>Malpighiales</taxon>
        <taxon>Rhizophoraceae</taxon>
        <taxon>Rhizophora</taxon>
    </lineage>
</organism>
<dbReference type="AlphaFoldDB" id="A0A2P2LMT1"/>
<dbReference type="EMBL" id="GGEC01038778">
    <property type="protein sequence ID" value="MBX19262.1"/>
    <property type="molecule type" value="Transcribed_RNA"/>
</dbReference>
<proteinExistence type="predicted"/>
<name>A0A2P2LMT1_RHIMU</name>
<feature type="transmembrane region" description="Helical" evidence="1">
    <location>
        <begin position="7"/>
        <end position="29"/>
    </location>
</feature>